<dbReference type="Proteomes" id="UP000195868">
    <property type="component" value="Unassembled WGS sequence"/>
</dbReference>
<dbReference type="InterPro" id="IPR036291">
    <property type="entry name" value="NAD(P)-bd_dom_sf"/>
</dbReference>
<evidence type="ECO:0000313" key="3">
    <source>
        <dbReference type="Proteomes" id="UP000195868"/>
    </source>
</evidence>
<protein>
    <submittedName>
        <fullName evidence="1">Short-chain dehydrogenase</fullName>
    </submittedName>
</protein>
<dbReference type="EMBL" id="PZQO01000021">
    <property type="protein sequence ID" value="PTM28547.1"/>
    <property type="molecule type" value="Genomic_DNA"/>
</dbReference>
<dbReference type="Gene3D" id="3.40.50.720">
    <property type="entry name" value="NAD(P)-binding Rossmann-like Domain"/>
    <property type="match status" value="1"/>
</dbReference>
<comment type="caution">
    <text evidence="1">The sequence shown here is derived from an EMBL/GenBank/DDBJ whole genome shotgun (WGS) entry which is preliminary data.</text>
</comment>
<accession>A0A1Y4P4S2</accession>
<reference evidence="2 4" key="3">
    <citation type="submission" date="2018-03" db="EMBL/GenBank/DDBJ databases">
        <title>Genome Sequences of Lactobacillus sp. Isolates from Traditional Turkish Sourdough.</title>
        <authorList>
            <person name="Skory C.D."/>
            <person name="Dertli E."/>
        </authorList>
    </citation>
    <scope>NUCLEOTIDE SEQUENCE [LARGE SCALE GENOMIC DNA]</scope>
    <source>
        <strain evidence="2 4">E81</strain>
    </source>
</reference>
<evidence type="ECO:0000313" key="1">
    <source>
        <dbReference type="EMBL" id="OUN44004.1"/>
    </source>
</evidence>
<dbReference type="InterPro" id="IPR002347">
    <property type="entry name" value="SDR_fam"/>
</dbReference>
<name>A0A1Y4P4S2_LIMRT</name>
<reference evidence="1" key="2">
    <citation type="journal article" date="2018" name="BMC Genomics">
        <title>Whole genome sequencing and function prediction of 133 gut anaerobes isolated from chicken caecum in pure cultures.</title>
        <authorList>
            <person name="Medvecky M."/>
            <person name="Cejkova D."/>
            <person name="Polansky O."/>
            <person name="Karasova D."/>
            <person name="Kubasova T."/>
            <person name="Cizek A."/>
            <person name="Rychlik I."/>
        </authorList>
    </citation>
    <scope>NUCLEOTIDE SEQUENCE</scope>
    <source>
        <strain evidence="1">An71</strain>
    </source>
</reference>
<reference evidence="3" key="1">
    <citation type="submission" date="2017-04" db="EMBL/GenBank/DDBJ databases">
        <title>Function of individual gut microbiota members based on whole genome sequencing of pure cultures obtained from chicken caecum.</title>
        <authorList>
            <person name="Medvecky M."/>
            <person name="Cejkova D."/>
            <person name="Polansky O."/>
            <person name="Karasova D."/>
            <person name="Kubasova T."/>
            <person name="Cizek A."/>
            <person name="Rychlik I."/>
        </authorList>
    </citation>
    <scope>NUCLEOTIDE SEQUENCE [LARGE SCALE GENOMIC DNA]</scope>
    <source>
        <strain evidence="3">An71</strain>
    </source>
</reference>
<dbReference type="Pfam" id="PF00106">
    <property type="entry name" value="adh_short"/>
    <property type="match status" value="1"/>
</dbReference>
<evidence type="ECO:0000313" key="4">
    <source>
        <dbReference type="Proteomes" id="UP000241783"/>
    </source>
</evidence>
<dbReference type="Proteomes" id="UP000241783">
    <property type="component" value="Unassembled WGS sequence"/>
</dbReference>
<dbReference type="SUPFAM" id="SSF51735">
    <property type="entry name" value="NAD(P)-binding Rossmann-fold domains"/>
    <property type="match status" value="1"/>
</dbReference>
<sequence>MGRLDNKVAIVTGGSKGIGAAVAKKFIEEGAKVV</sequence>
<dbReference type="AlphaFoldDB" id="A0A1Y4P4S2"/>
<proteinExistence type="predicted"/>
<evidence type="ECO:0000313" key="2">
    <source>
        <dbReference type="EMBL" id="PTM28547.1"/>
    </source>
</evidence>
<gene>
    <name evidence="1" type="ORF">B5G22_09745</name>
    <name evidence="2" type="ORF">DA796_07545</name>
</gene>
<dbReference type="EMBL" id="NFHN01000049">
    <property type="protein sequence ID" value="OUN44004.1"/>
    <property type="molecule type" value="Genomic_DNA"/>
</dbReference>
<organism evidence="1 3">
    <name type="scientific">Limosilactobacillus reuteri</name>
    <name type="common">Lactobacillus reuteri</name>
    <dbReference type="NCBI Taxonomy" id="1598"/>
    <lineage>
        <taxon>Bacteria</taxon>
        <taxon>Bacillati</taxon>
        <taxon>Bacillota</taxon>
        <taxon>Bacilli</taxon>
        <taxon>Lactobacillales</taxon>
        <taxon>Lactobacillaceae</taxon>
        <taxon>Limosilactobacillus</taxon>
    </lineage>
</organism>